<dbReference type="Gene3D" id="3.40.50.720">
    <property type="entry name" value="NAD(P)-binding Rossmann-like Domain"/>
    <property type="match status" value="1"/>
</dbReference>
<comment type="caution">
    <text evidence="2">The sequence shown here is derived from an EMBL/GenBank/DDBJ whole genome shotgun (WGS) entry which is preliminary data.</text>
</comment>
<protein>
    <recommendedName>
        <fullName evidence="1">THIF-type NAD/FAD binding fold domain-containing protein</fullName>
    </recommendedName>
</protein>
<dbReference type="GO" id="GO:0008641">
    <property type="term" value="F:ubiquitin-like modifier activating enzyme activity"/>
    <property type="evidence" value="ECO:0007669"/>
    <property type="project" value="InterPro"/>
</dbReference>
<feature type="domain" description="THIF-type NAD/FAD binding fold" evidence="1">
    <location>
        <begin position="322"/>
        <end position="492"/>
    </location>
</feature>
<dbReference type="InterPro" id="IPR035985">
    <property type="entry name" value="Ubiquitin-activating_enz"/>
</dbReference>
<dbReference type="Pfam" id="PF00899">
    <property type="entry name" value="ThiF"/>
    <property type="match status" value="1"/>
</dbReference>
<organism evidence="2 3">
    <name type="scientific">Acinetobacter wuhouensis</name>
    <dbReference type="NCBI Taxonomy" id="1879050"/>
    <lineage>
        <taxon>Bacteria</taxon>
        <taxon>Pseudomonadati</taxon>
        <taxon>Pseudomonadota</taxon>
        <taxon>Gammaproteobacteria</taxon>
        <taxon>Moraxellales</taxon>
        <taxon>Moraxellaceae</taxon>
        <taxon>Acinetobacter</taxon>
    </lineage>
</organism>
<dbReference type="Proteomes" id="UP000293863">
    <property type="component" value="Unassembled WGS sequence"/>
</dbReference>
<gene>
    <name evidence="2" type="ORF">EXU28_18030</name>
</gene>
<keyword evidence="3" id="KW-1185">Reference proteome</keyword>
<dbReference type="InterPro" id="IPR000594">
    <property type="entry name" value="ThiF_NAD_FAD-bd"/>
</dbReference>
<dbReference type="EMBL" id="SGSQ01000041">
    <property type="protein sequence ID" value="RZG43097.1"/>
    <property type="molecule type" value="Genomic_DNA"/>
</dbReference>
<dbReference type="SUPFAM" id="SSF69572">
    <property type="entry name" value="Activating enzymes of the ubiquitin-like proteins"/>
    <property type="match status" value="1"/>
</dbReference>
<evidence type="ECO:0000313" key="3">
    <source>
        <dbReference type="Proteomes" id="UP000293863"/>
    </source>
</evidence>
<proteinExistence type="predicted"/>
<dbReference type="AlphaFoldDB" id="A0A4Q7AE26"/>
<name>A0A4Q7AE26_9GAMM</name>
<evidence type="ECO:0000313" key="2">
    <source>
        <dbReference type="EMBL" id="RZG43097.1"/>
    </source>
</evidence>
<accession>A0A4Q7AE26</accession>
<sequence length="597" mass="68950">MIPASCAQYLTQLGYNLVDPYDTNLKKRFYNSLWVKNIVVSGFNIRLGVFFLDWDFINPPRVYLFEDDLIEVNKRIKHFIFPLPHFSIDSHFTYLNKKAYNFCYALHDKIEINRKNLVDVICFLESQFKHVILELMNPSIFMKELRKEIIPMWMIFSNEFEKKYSSENLFVELNNNGSFQNLPLTYISTKDNKCQKTIDFDFILLKVFKDNIPLLSNYFNREGEITLGKMFLFINDIDPNCFFVLKRNLNKFKSDKKIFVSLVFENHFFSFFVEWKSKYYKLLKGNVRILSEILREMVLPVYIKSYCMQELINRNIEGIKNNNLTNLKILQIGAGAIGGYVADALVKIGAGMETGCFSVCDYDDLKLENIGRHILGKKYIGLNKANAIIEYIKEQVGNNGLFIHSVEKSVNTISNFDEYDLIVDSTGQVEIAEYLNEKIIQIPAHDRPHLLHLWIYGNGECVQALMNTPSDYESKGGCISCLHQSGIQDYKDDLDPLGNKDYKKVMGLGPCAAYTPYSVSSSLSVAGLAIDLLLEWRNSNQLENNYFTRYSIGYTGRKINDMKLVARDTCPHCFEKLHNGKFSESSNTSSIEEKPTL</sequence>
<reference evidence="2 3" key="1">
    <citation type="submission" date="2019-02" db="EMBL/GenBank/DDBJ databases">
        <title>The Batch Genome Submission of Acinetobacter spp. strains.</title>
        <authorList>
            <person name="Qin J."/>
            <person name="Hu Y."/>
            <person name="Ye H."/>
            <person name="Wei L."/>
            <person name="Feng Y."/>
            <person name="Zong Z."/>
        </authorList>
    </citation>
    <scope>NUCLEOTIDE SEQUENCE [LARGE SCALE GENOMIC DNA]</scope>
    <source>
        <strain evidence="2 3">WCHAW060049</strain>
    </source>
</reference>
<evidence type="ECO:0000259" key="1">
    <source>
        <dbReference type="Pfam" id="PF00899"/>
    </source>
</evidence>